<dbReference type="InterPro" id="IPR024983">
    <property type="entry name" value="CHAT_dom"/>
</dbReference>
<name>A0ABZ2UV93_9CYAN</name>
<dbReference type="Pfam" id="PF12770">
    <property type="entry name" value="CHAT"/>
    <property type="match status" value="1"/>
</dbReference>
<evidence type="ECO:0000259" key="1">
    <source>
        <dbReference type="Pfam" id="PF12770"/>
    </source>
</evidence>
<gene>
    <name evidence="2" type="ORF">WJM97_06280</name>
</gene>
<evidence type="ECO:0000313" key="2">
    <source>
        <dbReference type="EMBL" id="WZB89286.1"/>
    </source>
</evidence>
<dbReference type="Proteomes" id="UP001483337">
    <property type="component" value="Chromosome"/>
</dbReference>
<dbReference type="RefSeq" id="WP_353932189.1">
    <property type="nucleotide sequence ID" value="NZ_CP150886.1"/>
</dbReference>
<sequence>MAPGSKRVPSNLTKSEIKELIKNAIVENSITPSSRDIFIQLQQQIIQLQQQLDELITLEILPIDPNFNLTQSIEHINFAQIKSLITDERTAILEWHLQDDNFQTFIITAQSDLPLVIQASVKDNLALVELIQEYFQDYQKNQEQWRVEFLLRLNKLAQILHLDEILNNLPTTCDQLILIPHRFLHCLPLHALPFADGSCLLDRFPEGIRYVPSCRIVQMIQSRQRTEFSNFFAIQNPNGNLPYTNVEVENIKRYFPNTNILTKADARKDLLNNQTLNSVHCLHFSGDSDFKIDSPLESCLFFADEPVTLEEIFKLNLSKCRLVTLSASETALIDWTNSSDEYIGFPGAFLCAGSTSVVGSLWGVNDLSTALLMIKFYQNLQMKTTIAVALNQAQIWLRDITKKELLQWIDANQIPLNATIKMILRRGLHKFPDDIQPFHNPLYWAAFCAIGQ</sequence>
<protein>
    <submittedName>
        <fullName evidence="2">CHAT domain-containing protein</fullName>
    </submittedName>
</protein>
<reference evidence="2 3" key="1">
    <citation type="submission" date="2024-04" db="EMBL/GenBank/DDBJ databases">
        <title>Okeanomitos corallinicola gen. &amp; sp. nov. (Nostocales, Cyanobacteria), a new toxic marine heterocyst-forming cyanobacterium from a coral reef.</title>
        <authorList>
            <person name="Li H."/>
            <person name="Li R."/>
            <person name="Kang J."/>
            <person name="Hii K.S."/>
            <person name="Mohamed H.F."/>
            <person name="Xu X."/>
            <person name="Luo Z."/>
        </authorList>
    </citation>
    <scope>NUCLEOTIDE SEQUENCE [LARGE SCALE GENOMIC DNA]</scope>
    <source>
        <strain evidence="2 3">TIOX110</strain>
    </source>
</reference>
<dbReference type="EMBL" id="CP150886">
    <property type="protein sequence ID" value="WZB89286.1"/>
    <property type="molecule type" value="Genomic_DNA"/>
</dbReference>
<keyword evidence="3" id="KW-1185">Reference proteome</keyword>
<accession>A0ABZ2UV93</accession>
<organism evidence="2 3">
    <name type="scientific">Okeanomitos corallinicola TIOX110</name>
    <dbReference type="NCBI Taxonomy" id="3133117"/>
    <lineage>
        <taxon>Bacteria</taxon>
        <taxon>Bacillati</taxon>
        <taxon>Cyanobacteriota</taxon>
        <taxon>Cyanophyceae</taxon>
        <taxon>Nostocales</taxon>
        <taxon>Aphanizomenonaceae</taxon>
        <taxon>Okeanomitos</taxon>
    </lineage>
</organism>
<proteinExistence type="predicted"/>
<evidence type="ECO:0000313" key="3">
    <source>
        <dbReference type="Proteomes" id="UP001483337"/>
    </source>
</evidence>
<feature type="domain" description="CHAT" evidence="1">
    <location>
        <begin position="154"/>
        <end position="452"/>
    </location>
</feature>